<proteinExistence type="predicted"/>
<dbReference type="Proteomes" id="UP001319200">
    <property type="component" value="Unassembled WGS sequence"/>
</dbReference>
<gene>
    <name evidence="2" type="ORF">KK083_15300</name>
</gene>
<dbReference type="Pfam" id="PF13443">
    <property type="entry name" value="HTH_26"/>
    <property type="match status" value="1"/>
</dbReference>
<accession>A0AAP2GNQ2</accession>
<protein>
    <submittedName>
        <fullName evidence="2">Helix-turn-helix transcriptional regulator</fullName>
    </submittedName>
</protein>
<dbReference type="InterPro" id="IPR010982">
    <property type="entry name" value="Lambda_DNA-bd_dom_sf"/>
</dbReference>
<dbReference type="Gene3D" id="1.10.260.40">
    <property type="entry name" value="lambda repressor-like DNA-binding domains"/>
    <property type="match status" value="1"/>
</dbReference>
<dbReference type="CDD" id="cd00093">
    <property type="entry name" value="HTH_XRE"/>
    <property type="match status" value="1"/>
</dbReference>
<feature type="domain" description="HTH cro/C1-type" evidence="1">
    <location>
        <begin position="7"/>
        <end position="61"/>
    </location>
</feature>
<comment type="caution">
    <text evidence="2">The sequence shown here is derived from an EMBL/GenBank/DDBJ whole genome shotgun (WGS) entry which is preliminary data.</text>
</comment>
<dbReference type="RefSeq" id="WP_369074972.1">
    <property type="nucleotide sequence ID" value="NZ_JAHESF010000014.1"/>
</dbReference>
<dbReference type="SMART" id="SM00530">
    <property type="entry name" value="HTH_XRE"/>
    <property type="match status" value="1"/>
</dbReference>
<evidence type="ECO:0000259" key="1">
    <source>
        <dbReference type="PROSITE" id="PS50943"/>
    </source>
</evidence>
<sequence>MDQLNRIQEVINKKGITAYRLHKDTGITYALISAYIKNLRQPTLETLKRISESLGVKGRDLINF</sequence>
<evidence type="ECO:0000313" key="3">
    <source>
        <dbReference type="Proteomes" id="UP001319200"/>
    </source>
</evidence>
<dbReference type="AlphaFoldDB" id="A0AAP2GNQ2"/>
<name>A0AAP2GNQ2_9BACT</name>
<organism evidence="2 3">
    <name type="scientific">Chryseosolibacter histidini</name>
    <dbReference type="NCBI Taxonomy" id="2782349"/>
    <lineage>
        <taxon>Bacteria</taxon>
        <taxon>Pseudomonadati</taxon>
        <taxon>Bacteroidota</taxon>
        <taxon>Cytophagia</taxon>
        <taxon>Cytophagales</taxon>
        <taxon>Chryseotaleaceae</taxon>
        <taxon>Chryseosolibacter</taxon>
    </lineage>
</organism>
<dbReference type="EMBL" id="JAHESF010000014">
    <property type="protein sequence ID" value="MBT1698258.1"/>
    <property type="molecule type" value="Genomic_DNA"/>
</dbReference>
<dbReference type="PROSITE" id="PS50943">
    <property type="entry name" value="HTH_CROC1"/>
    <property type="match status" value="1"/>
</dbReference>
<keyword evidence="3" id="KW-1185">Reference proteome</keyword>
<evidence type="ECO:0000313" key="2">
    <source>
        <dbReference type="EMBL" id="MBT1698258.1"/>
    </source>
</evidence>
<dbReference type="InterPro" id="IPR001387">
    <property type="entry name" value="Cro/C1-type_HTH"/>
</dbReference>
<dbReference type="GO" id="GO:0003677">
    <property type="term" value="F:DNA binding"/>
    <property type="evidence" value="ECO:0007669"/>
    <property type="project" value="InterPro"/>
</dbReference>
<dbReference type="SUPFAM" id="SSF47413">
    <property type="entry name" value="lambda repressor-like DNA-binding domains"/>
    <property type="match status" value="1"/>
</dbReference>
<reference evidence="2 3" key="1">
    <citation type="submission" date="2021-05" db="EMBL/GenBank/DDBJ databases">
        <title>A Polyphasic approach of four new species of the genus Ohtaekwangia: Ohtaekwangia histidinii sp. nov., Ohtaekwangia cretensis sp. nov., Ohtaekwangia indiensis sp. nov., Ohtaekwangia reichenbachii sp. nov. from diverse environment.</title>
        <authorList>
            <person name="Octaviana S."/>
        </authorList>
    </citation>
    <scope>NUCLEOTIDE SEQUENCE [LARGE SCALE GENOMIC DNA]</scope>
    <source>
        <strain evidence="2 3">PWU4</strain>
    </source>
</reference>